<name>A0ACC2UFV6_9FUNG</name>
<dbReference type="Proteomes" id="UP001165960">
    <property type="component" value="Unassembled WGS sequence"/>
</dbReference>
<proteinExistence type="predicted"/>
<keyword evidence="2" id="KW-1185">Reference proteome</keyword>
<sequence length="65" mass="6769">MIPLLAPQVLFKQFGEGKGGWQQIPHVLGSAPGDTTEQPEGKETRSAELGNHQGTLGACGALTVI</sequence>
<evidence type="ECO:0000313" key="1">
    <source>
        <dbReference type="EMBL" id="KAJ9085694.1"/>
    </source>
</evidence>
<organism evidence="1 2">
    <name type="scientific">Entomophthora muscae</name>
    <dbReference type="NCBI Taxonomy" id="34485"/>
    <lineage>
        <taxon>Eukaryota</taxon>
        <taxon>Fungi</taxon>
        <taxon>Fungi incertae sedis</taxon>
        <taxon>Zoopagomycota</taxon>
        <taxon>Entomophthoromycotina</taxon>
        <taxon>Entomophthoromycetes</taxon>
        <taxon>Entomophthorales</taxon>
        <taxon>Entomophthoraceae</taxon>
        <taxon>Entomophthora</taxon>
    </lineage>
</organism>
<reference evidence="1" key="1">
    <citation type="submission" date="2022-04" db="EMBL/GenBank/DDBJ databases">
        <title>Genome of the entomopathogenic fungus Entomophthora muscae.</title>
        <authorList>
            <person name="Elya C."/>
            <person name="Lovett B.R."/>
            <person name="Lee E."/>
            <person name="Macias A.M."/>
            <person name="Hajek A.E."/>
            <person name="De Bivort B.L."/>
            <person name="Kasson M.T."/>
            <person name="De Fine Licht H.H."/>
            <person name="Stajich J.E."/>
        </authorList>
    </citation>
    <scope>NUCLEOTIDE SEQUENCE</scope>
    <source>
        <strain evidence="1">Berkeley</strain>
    </source>
</reference>
<comment type="caution">
    <text evidence="1">The sequence shown here is derived from an EMBL/GenBank/DDBJ whole genome shotgun (WGS) entry which is preliminary data.</text>
</comment>
<evidence type="ECO:0000313" key="2">
    <source>
        <dbReference type="Proteomes" id="UP001165960"/>
    </source>
</evidence>
<gene>
    <name evidence="1" type="ORF">DSO57_1011396</name>
</gene>
<protein>
    <submittedName>
        <fullName evidence="1">Uncharacterized protein</fullName>
    </submittedName>
</protein>
<dbReference type="EMBL" id="QTSX02000749">
    <property type="protein sequence ID" value="KAJ9085694.1"/>
    <property type="molecule type" value="Genomic_DNA"/>
</dbReference>
<accession>A0ACC2UFV6</accession>